<comment type="caution">
    <text evidence="3">The sequence shown here is derived from an EMBL/GenBank/DDBJ whole genome shotgun (WGS) entry which is preliminary data.</text>
</comment>
<feature type="chain" id="PRO_5045223226" evidence="2">
    <location>
        <begin position="35"/>
        <end position="322"/>
    </location>
</feature>
<evidence type="ECO:0000256" key="2">
    <source>
        <dbReference type="SAM" id="SignalP"/>
    </source>
</evidence>
<dbReference type="InterPro" id="IPR006311">
    <property type="entry name" value="TAT_signal"/>
</dbReference>
<dbReference type="Proteomes" id="UP001606300">
    <property type="component" value="Unassembled WGS sequence"/>
</dbReference>
<accession>A0ABW7ENP7</accession>
<dbReference type="RefSeq" id="WP_394471117.1">
    <property type="nucleotide sequence ID" value="NZ_JBIGHY010000004.1"/>
</dbReference>
<evidence type="ECO:0000313" key="4">
    <source>
        <dbReference type="Proteomes" id="UP001606300"/>
    </source>
</evidence>
<organism evidence="3 4">
    <name type="scientific">Pelomonas dachongensis</name>
    <dbReference type="NCBI Taxonomy" id="3299029"/>
    <lineage>
        <taxon>Bacteria</taxon>
        <taxon>Pseudomonadati</taxon>
        <taxon>Pseudomonadota</taxon>
        <taxon>Betaproteobacteria</taxon>
        <taxon>Burkholderiales</taxon>
        <taxon>Sphaerotilaceae</taxon>
        <taxon>Roseateles</taxon>
    </lineage>
</organism>
<dbReference type="InterPro" id="IPR014990">
    <property type="entry name" value="DUF1838"/>
</dbReference>
<name>A0ABW7ENP7_9BURK</name>
<dbReference type="Pfam" id="PF08894">
    <property type="entry name" value="DUF1838"/>
    <property type="match status" value="1"/>
</dbReference>
<dbReference type="PROSITE" id="PS51318">
    <property type="entry name" value="TAT"/>
    <property type="match status" value="1"/>
</dbReference>
<gene>
    <name evidence="3" type="ORF">ACG02S_14245</name>
</gene>
<keyword evidence="4" id="KW-1185">Reference proteome</keyword>
<feature type="region of interest" description="Disordered" evidence="1">
    <location>
        <begin position="302"/>
        <end position="322"/>
    </location>
</feature>
<keyword evidence="2" id="KW-0732">Signal</keyword>
<reference evidence="3 4" key="1">
    <citation type="submission" date="2024-09" db="EMBL/GenBank/DDBJ databases">
        <title>Novel species of the genus Pelomonas and Roseateles isolated from streams.</title>
        <authorList>
            <person name="Lu H."/>
        </authorList>
    </citation>
    <scope>NUCLEOTIDE SEQUENCE [LARGE SCALE GENOMIC DNA]</scope>
    <source>
        <strain evidence="3 4">DC23W</strain>
    </source>
</reference>
<dbReference type="EMBL" id="JBIGHY010000004">
    <property type="protein sequence ID" value="MFG6415057.1"/>
    <property type="molecule type" value="Genomic_DNA"/>
</dbReference>
<proteinExistence type="predicted"/>
<sequence>MNPDELNRRGALRLAAGAALVSATAGCASTQATAAAKRPLAFKDPVWNRDISARLEANADPKKFVYGLASGVVAGVRDGEKLRPLMRFEVFSTIRVVRQADDSYQRLCREVVFYRNLETGLLMDEWDNPYTGERVKVVDVANDPYNYVISDHFPQPPSYGGLNKETRPKRPFIRNWSLLDADTVGLESDIHLYYPSAMQPEQWPRESPGKMTRVSEMFRYIIRRSDLEDASLGHIPYHGVWNRVTPWLPWMLMDQAPGHIIYTGTMASHETLDFHPKDVIERVKARYPKYLVAPEQVEGPSLSSLERYAHDQKPAAPRVKKP</sequence>
<evidence type="ECO:0000313" key="3">
    <source>
        <dbReference type="EMBL" id="MFG6415057.1"/>
    </source>
</evidence>
<feature type="signal peptide" evidence="2">
    <location>
        <begin position="1"/>
        <end position="34"/>
    </location>
</feature>
<protein>
    <submittedName>
        <fullName evidence="3">DUF1838 family protein</fullName>
    </submittedName>
</protein>
<evidence type="ECO:0000256" key="1">
    <source>
        <dbReference type="SAM" id="MobiDB-lite"/>
    </source>
</evidence>